<gene>
    <name evidence="1" type="ORF">OPT61_g7486</name>
</gene>
<reference evidence="1" key="1">
    <citation type="submission" date="2022-11" db="EMBL/GenBank/DDBJ databases">
        <title>Genome Sequence of Boeremia exigua.</title>
        <authorList>
            <person name="Buettner E."/>
        </authorList>
    </citation>
    <scope>NUCLEOTIDE SEQUENCE</scope>
    <source>
        <strain evidence="1">CU02</strain>
    </source>
</reference>
<keyword evidence="2" id="KW-1185">Reference proteome</keyword>
<dbReference type="EMBL" id="JAPHNI010000618">
    <property type="protein sequence ID" value="KAJ8109399.1"/>
    <property type="molecule type" value="Genomic_DNA"/>
</dbReference>
<sequence length="755" mass="86453">MPADRDLKPTSDSEKSHTSWWTKCLPTFPVRERRRSSDDPNRPVMTVADSPRKKRRALSPLANNRKPVPTIPIMEADAGDVEARIAKAELIFDGALEDVEGIKDYSTRHEQLLDAEDQQAWDRGARPDPESRSFRTEERAAAIVRAVRNYEREYVFGNMPSEAIPAKSTRDMGGQFLTNKKRINERSKLFEIANLVPKGALLHLHFNSELFPDQLMERAREMETMYIRSIRPLVKEEDLKETEIVFNVMDPAQVEEGVDIFSENYPGDATNWRTGPMKFKVWMKWIDFQERFKERFGKDYPSDHNDPASNQSQEQKDDEARCCGASPEVKLNSAEVWLKSKMVLSETEAYGPDQTVNGVWARFNQATRCFKGLLNYESVYKWYIGNAIERMIKEKVMYAELRPMLLDKSIPSDDGKRQISNAEQMKLILAAVEEKKEDLRKKKILHKFPFGLKIIYCTPRSIPKSTMQKEMKQCIELKLQFPDLICGFDLVGAEDRPNHIGYYKEELLAFQKACDETIVDGKKLEIPFLFHAGETLLDTGGSNDPKNSNLYDAALLKSKRIGHGFALMKHPHLVEKYYKRKIDEPGSGICVELCPISNELLHLCRNIKEHPYPELLAAGIPCTVNSDNPSLFSNTMPHEFYQIMVGAPTITLYSWKQLARWSIEYSCLSADEKKEGQKLLETSWIEFCQNVIHRYGKLMKDDHVTIDKEKADTEYKNMLKTNKGKPAKDKATYTTSALEEAALEESAGTQQASKA</sequence>
<protein>
    <submittedName>
        <fullName evidence="1">Uncharacterized protein</fullName>
    </submittedName>
</protein>
<evidence type="ECO:0000313" key="1">
    <source>
        <dbReference type="EMBL" id="KAJ8109399.1"/>
    </source>
</evidence>
<evidence type="ECO:0000313" key="2">
    <source>
        <dbReference type="Proteomes" id="UP001153331"/>
    </source>
</evidence>
<proteinExistence type="predicted"/>
<name>A0ACC2I219_9PLEO</name>
<accession>A0ACC2I219</accession>
<comment type="caution">
    <text evidence="1">The sequence shown here is derived from an EMBL/GenBank/DDBJ whole genome shotgun (WGS) entry which is preliminary data.</text>
</comment>
<dbReference type="Proteomes" id="UP001153331">
    <property type="component" value="Unassembled WGS sequence"/>
</dbReference>
<organism evidence="1 2">
    <name type="scientific">Boeremia exigua</name>
    <dbReference type="NCBI Taxonomy" id="749465"/>
    <lineage>
        <taxon>Eukaryota</taxon>
        <taxon>Fungi</taxon>
        <taxon>Dikarya</taxon>
        <taxon>Ascomycota</taxon>
        <taxon>Pezizomycotina</taxon>
        <taxon>Dothideomycetes</taxon>
        <taxon>Pleosporomycetidae</taxon>
        <taxon>Pleosporales</taxon>
        <taxon>Pleosporineae</taxon>
        <taxon>Didymellaceae</taxon>
        <taxon>Boeremia</taxon>
    </lineage>
</organism>